<dbReference type="Pfam" id="PF00440">
    <property type="entry name" value="TetR_N"/>
    <property type="match status" value="1"/>
</dbReference>
<dbReference type="InterPro" id="IPR036271">
    <property type="entry name" value="Tet_transcr_reg_TetR-rel_C_sf"/>
</dbReference>
<gene>
    <name evidence="4" type="ORF">FHS57_005168</name>
</gene>
<name>A0A7W5ZP70_9BACT</name>
<reference evidence="4 5" key="1">
    <citation type="submission" date="2020-08" db="EMBL/GenBank/DDBJ databases">
        <title>Genomic Encyclopedia of Type Strains, Phase IV (KMG-IV): sequencing the most valuable type-strain genomes for metagenomic binning, comparative biology and taxonomic classification.</title>
        <authorList>
            <person name="Goeker M."/>
        </authorList>
    </citation>
    <scope>NUCLEOTIDE SEQUENCE [LARGE SCALE GENOMIC DNA]</scope>
    <source>
        <strain evidence="4 5">DSM 17976</strain>
    </source>
</reference>
<evidence type="ECO:0000256" key="2">
    <source>
        <dbReference type="PROSITE-ProRule" id="PRU00335"/>
    </source>
</evidence>
<keyword evidence="5" id="KW-1185">Reference proteome</keyword>
<accession>A0A7W5ZP70</accession>
<dbReference type="Gene3D" id="1.10.357.10">
    <property type="entry name" value="Tetracycline Repressor, domain 2"/>
    <property type="match status" value="1"/>
</dbReference>
<comment type="caution">
    <text evidence="4">The sequence shown here is derived from an EMBL/GenBank/DDBJ whole genome shotgun (WGS) entry which is preliminary data.</text>
</comment>
<dbReference type="PANTHER" id="PTHR30328">
    <property type="entry name" value="TRANSCRIPTIONAL REPRESSOR"/>
    <property type="match status" value="1"/>
</dbReference>
<dbReference type="InterPro" id="IPR001647">
    <property type="entry name" value="HTH_TetR"/>
</dbReference>
<evidence type="ECO:0000256" key="1">
    <source>
        <dbReference type="ARBA" id="ARBA00023125"/>
    </source>
</evidence>
<evidence type="ECO:0000259" key="3">
    <source>
        <dbReference type="PROSITE" id="PS50977"/>
    </source>
</evidence>
<dbReference type="GO" id="GO:0003677">
    <property type="term" value="F:DNA binding"/>
    <property type="evidence" value="ECO:0007669"/>
    <property type="project" value="UniProtKB-UniRule"/>
</dbReference>
<dbReference type="EMBL" id="JACIBY010000014">
    <property type="protein sequence ID" value="MBB3841147.1"/>
    <property type="molecule type" value="Genomic_DNA"/>
</dbReference>
<organism evidence="4 5">
    <name type="scientific">Runella defluvii</name>
    <dbReference type="NCBI Taxonomy" id="370973"/>
    <lineage>
        <taxon>Bacteria</taxon>
        <taxon>Pseudomonadati</taxon>
        <taxon>Bacteroidota</taxon>
        <taxon>Cytophagia</taxon>
        <taxon>Cytophagales</taxon>
        <taxon>Spirosomataceae</taxon>
        <taxon>Runella</taxon>
    </lineage>
</organism>
<dbReference type="SUPFAM" id="SSF48498">
    <property type="entry name" value="Tetracyclin repressor-like, C-terminal domain"/>
    <property type="match status" value="1"/>
</dbReference>
<dbReference type="AlphaFoldDB" id="A0A7W5ZP70"/>
<dbReference type="Proteomes" id="UP000541352">
    <property type="component" value="Unassembled WGS sequence"/>
</dbReference>
<protein>
    <submittedName>
        <fullName evidence="4">AcrR family transcriptional regulator</fullName>
    </submittedName>
</protein>
<dbReference type="PROSITE" id="PS50977">
    <property type="entry name" value="HTH_TETR_2"/>
    <property type="match status" value="1"/>
</dbReference>
<dbReference type="PRINTS" id="PR00455">
    <property type="entry name" value="HTHTETR"/>
</dbReference>
<dbReference type="InterPro" id="IPR009057">
    <property type="entry name" value="Homeodomain-like_sf"/>
</dbReference>
<sequence>MPKIDHDTKDRILAAAEKVFHANGFKGARTSLIAEEAGISRTMMHYYFNSKEELFQEVLKRSVGVVLEHAQGVLNQPRNLKEMVNGLIDLLCDVCALKPGLPTFVVNIFNESPEIAYFMAMGQSDELPKVLDRLLEEAKQQGTVQSDITGEHLMLHIYGLCSMAYLAHNYIKAKEKRSDEAMTAFLEERRVQIKSFVWHALGNQGM</sequence>
<dbReference type="InterPro" id="IPR050109">
    <property type="entry name" value="HTH-type_TetR-like_transc_reg"/>
</dbReference>
<dbReference type="RefSeq" id="WP_183978624.1">
    <property type="nucleotide sequence ID" value="NZ_JACIBY010000014.1"/>
</dbReference>
<feature type="domain" description="HTH tetR-type" evidence="3">
    <location>
        <begin position="6"/>
        <end position="66"/>
    </location>
</feature>
<evidence type="ECO:0000313" key="4">
    <source>
        <dbReference type="EMBL" id="MBB3841147.1"/>
    </source>
</evidence>
<feature type="DNA-binding region" description="H-T-H motif" evidence="2">
    <location>
        <begin position="29"/>
        <end position="48"/>
    </location>
</feature>
<keyword evidence="1 2" id="KW-0238">DNA-binding</keyword>
<proteinExistence type="predicted"/>
<evidence type="ECO:0000313" key="5">
    <source>
        <dbReference type="Proteomes" id="UP000541352"/>
    </source>
</evidence>
<dbReference type="SUPFAM" id="SSF46689">
    <property type="entry name" value="Homeodomain-like"/>
    <property type="match status" value="1"/>
</dbReference>
<dbReference type="PANTHER" id="PTHR30328:SF54">
    <property type="entry name" value="HTH-TYPE TRANSCRIPTIONAL REPRESSOR SCO4008"/>
    <property type="match status" value="1"/>
</dbReference>